<dbReference type="Gramene" id="OQU76641">
    <property type="protein sequence ID" value="OQU76641"/>
    <property type="gene ID" value="SORBI_3010G178401"/>
</dbReference>
<protein>
    <submittedName>
        <fullName evidence="2">Uncharacterized protein</fullName>
    </submittedName>
</protein>
<organism evidence="2 3">
    <name type="scientific">Sorghum bicolor</name>
    <name type="common">Sorghum</name>
    <name type="synonym">Sorghum vulgare</name>
    <dbReference type="NCBI Taxonomy" id="4558"/>
    <lineage>
        <taxon>Eukaryota</taxon>
        <taxon>Viridiplantae</taxon>
        <taxon>Streptophyta</taxon>
        <taxon>Embryophyta</taxon>
        <taxon>Tracheophyta</taxon>
        <taxon>Spermatophyta</taxon>
        <taxon>Magnoliopsida</taxon>
        <taxon>Liliopsida</taxon>
        <taxon>Poales</taxon>
        <taxon>Poaceae</taxon>
        <taxon>PACMAD clade</taxon>
        <taxon>Panicoideae</taxon>
        <taxon>Andropogonodae</taxon>
        <taxon>Andropogoneae</taxon>
        <taxon>Sorghinae</taxon>
        <taxon>Sorghum</taxon>
    </lineage>
</organism>
<evidence type="ECO:0000256" key="1">
    <source>
        <dbReference type="SAM" id="MobiDB-lite"/>
    </source>
</evidence>
<feature type="region of interest" description="Disordered" evidence="1">
    <location>
        <begin position="1"/>
        <end position="22"/>
    </location>
</feature>
<evidence type="ECO:0000313" key="3">
    <source>
        <dbReference type="Proteomes" id="UP000000768"/>
    </source>
</evidence>
<dbReference type="Proteomes" id="UP000000768">
    <property type="component" value="Chromosome 10"/>
</dbReference>
<proteinExistence type="predicted"/>
<evidence type="ECO:0000313" key="2">
    <source>
        <dbReference type="EMBL" id="OQU76641.1"/>
    </source>
</evidence>
<dbReference type="AlphaFoldDB" id="A0A1W0VTQ7"/>
<dbReference type="InParanoid" id="A0A1W0VTQ7"/>
<name>A0A1W0VTQ7_SORBI</name>
<feature type="compositionally biased region" description="Low complexity" evidence="1">
    <location>
        <begin position="10"/>
        <end position="22"/>
    </location>
</feature>
<reference evidence="3" key="2">
    <citation type="journal article" date="2018" name="Plant J.">
        <title>The Sorghum bicolor reference genome: improved assembly, gene annotations, a transcriptome atlas, and signatures of genome organization.</title>
        <authorList>
            <person name="McCormick R.F."/>
            <person name="Truong S.K."/>
            <person name="Sreedasyam A."/>
            <person name="Jenkins J."/>
            <person name="Shu S."/>
            <person name="Sims D."/>
            <person name="Kennedy M."/>
            <person name="Amirebrahimi M."/>
            <person name="Weers B.D."/>
            <person name="McKinley B."/>
            <person name="Mattison A."/>
            <person name="Morishige D.T."/>
            <person name="Grimwood J."/>
            <person name="Schmutz J."/>
            <person name="Mullet J.E."/>
        </authorList>
    </citation>
    <scope>NUCLEOTIDE SEQUENCE [LARGE SCALE GENOMIC DNA]</scope>
    <source>
        <strain evidence="3">cv. BTx623</strain>
    </source>
</reference>
<gene>
    <name evidence="2" type="ORF">SORBI_3010G178401</name>
</gene>
<dbReference type="EMBL" id="CM000769">
    <property type="protein sequence ID" value="OQU76641.1"/>
    <property type="molecule type" value="Genomic_DNA"/>
</dbReference>
<sequence length="164" mass="17157">MASIPQQGKATTIPTTPGTAASPFSLSTTHTLLKGTACSAQDSQQLLLLLLFAGSHGHGGITHLDQVPRASPPLGVLQPPEDAAACARPSSRRGDCGCKGEQDLLAGPGRRPDGGVRAGAHRPPRHLHLPLNFVVFGSNYYEIYDTVTIVSVQVSCSISTPKRV</sequence>
<keyword evidence="3" id="KW-1185">Reference proteome</keyword>
<reference evidence="2 3" key="1">
    <citation type="journal article" date="2009" name="Nature">
        <title>The Sorghum bicolor genome and the diversification of grasses.</title>
        <authorList>
            <person name="Paterson A.H."/>
            <person name="Bowers J.E."/>
            <person name="Bruggmann R."/>
            <person name="Dubchak I."/>
            <person name="Grimwood J."/>
            <person name="Gundlach H."/>
            <person name="Haberer G."/>
            <person name="Hellsten U."/>
            <person name="Mitros T."/>
            <person name="Poliakov A."/>
            <person name="Schmutz J."/>
            <person name="Spannagl M."/>
            <person name="Tang H."/>
            <person name="Wang X."/>
            <person name="Wicker T."/>
            <person name="Bharti A.K."/>
            <person name="Chapman J."/>
            <person name="Feltus F.A."/>
            <person name="Gowik U."/>
            <person name="Grigoriev I.V."/>
            <person name="Lyons E."/>
            <person name="Maher C.A."/>
            <person name="Martis M."/>
            <person name="Narechania A."/>
            <person name="Otillar R.P."/>
            <person name="Penning B.W."/>
            <person name="Salamov A.A."/>
            <person name="Wang Y."/>
            <person name="Zhang L."/>
            <person name="Carpita N.C."/>
            <person name="Freeling M."/>
            <person name="Gingle A.R."/>
            <person name="Hash C.T."/>
            <person name="Keller B."/>
            <person name="Klein P."/>
            <person name="Kresovich S."/>
            <person name="McCann M.C."/>
            <person name="Ming R."/>
            <person name="Peterson D.G."/>
            <person name="Mehboob-ur-Rahman"/>
            <person name="Ware D."/>
            <person name="Westhoff P."/>
            <person name="Mayer K.F."/>
            <person name="Messing J."/>
            <person name="Rokhsar D.S."/>
        </authorList>
    </citation>
    <scope>NUCLEOTIDE SEQUENCE [LARGE SCALE GENOMIC DNA]</scope>
    <source>
        <strain evidence="3">cv. BTx623</strain>
    </source>
</reference>
<accession>A0A1W0VTQ7</accession>